<comment type="caution">
    <text evidence="1">The sequence shown here is derived from an EMBL/GenBank/DDBJ whole genome shotgun (WGS) entry which is preliminary data.</text>
</comment>
<dbReference type="AlphaFoldDB" id="A0A4S2LTS3"/>
<feature type="non-terminal residue" evidence="1">
    <location>
        <position position="60"/>
    </location>
</feature>
<keyword evidence="2" id="KW-1185">Reference proteome</keyword>
<dbReference type="Proteomes" id="UP000308267">
    <property type="component" value="Unassembled WGS sequence"/>
</dbReference>
<dbReference type="EMBL" id="SJOL01006782">
    <property type="protein sequence ID" value="TGZ64357.1"/>
    <property type="molecule type" value="Genomic_DNA"/>
</dbReference>
<evidence type="ECO:0000313" key="2">
    <source>
        <dbReference type="Proteomes" id="UP000308267"/>
    </source>
</evidence>
<name>A0A4S2LTS3_OPIFE</name>
<evidence type="ECO:0000313" key="1">
    <source>
        <dbReference type="EMBL" id="TGZ64357.1"/>
    </source>
</evidence>
<sequence length="60" mass="6963">ATSTVSDGERIRKHTRLNNGFAWAFLLLGDPRRRAIRTSVPIFPRWVTCEMMLWGMFPAQ</sequence>
<organism evidence="1 2">
    <name type="scientific">Opisthorchis felineus</name>
    <dbReference type="NCBI Taxonomy" id="147828"/>
    <lineage>
        <taxon>Eukaryota</taxon>
        <taxon>Metazoa</taxon>
        <taxon>Spiralia</taxon>
        <taxon>Lophotrochozoa</taxon>
        <taxon>Platyhelminthes</taxon>
        <taxon>Trematoda</taxon>
        <taxon>Digenea</taxon>
        <taxon>Opisthorchiida</taxon>
        <taxon>Opisthorchiata</taxon>
        <taxon>Opisthorchiidae</taxon>
        <taxon>Opisthorchis</taxon>
    </lineage>
</organism>
<proteinExistence type="predicted"/>
<protein>
    <submittedName>
        <fullName evidence="1">Uncharacterized protein</fullName>
    </submittedName>
</protein>
<accession>A0A4S2LTS3</accession>
<reference evidence="1 2" key="1">
    <citation type="journal article" date="2019" name="BMC Genomics">
        <title>New insights from Opisthorchis felineus genome: update on genomics of the epidemiologically important liver flukes.</title>
        <authorList>
            <person name="Ershov N.I."/>
            <person name="Mordvinov V.A."/>
            <person name="Prokhortchouk E.B."/>
            <person name="Pakharukova M.Y."/>
            <person name="Gunbin K.V."/>
            <person name="Ustyantsev K."/>
            <person name="Genaev M.A."/>
            <person name="Blinov A.G."/>
            <person name="Mazur A."/>
            <person name="Boulygina E."/>
            <person name="Tsygankova S."/>
            <person name="Khrameeva E."/>
            <person name="Chekanov N."/>
            <person name="Fan G."/>
            <person name="Xiao A."/>
            <person name="Zhang H."/>
            <person name="Xu X."/>
            <person name="Yang H."/>
            <person name="Solovyev V."/>
            <person name="Lee S.M."/>
            <person name="Liu X."/>
            <person name="Afonnikov D.A."/>
            <person name="Skryabin K.G."/>
        </authorList>
    </citation>
    <scope>NUCLEOTIDE SEQUENCE [LARGE SCALE GENOMIC DNA]</scope>
    <source>
        <strain evidence="1">AK-0245</strain>
        <tissue evidence="1">Whole organism</tissue>
    </source>
</reference>
<gene>
    <name evidence="1" type="ORF">CRM22_006420</name>
</gene>
<feature type="non-terminal residue" evidence="1">
    <location>
        <position position="1"/>
    </location>
</feature>